<dbReference type="InterPro" id="IPR029058">
    <property type="entry name" value="AB_hydrolase_fold"/>
</dbReference>
<keyword evidence="3" id="KW-1185">Reference proteome</keyword>
<dbReference type="Proteomes" id="UP000758168">
    <property type="component" value="Unassembled WGS sequence"/>
</dbReference>
<dbReference type="GO" id="GO:0016787">
    <property type="term" value="F:hydrolase activity"/>
    <property type="evidence" value="ECO:0007669"/>
    <property type="project" value="UniProtKB-KW"/>
</dbReference>
<dbReference type="EMBL" id="JAGIOB010000001">
    <property type="protein sequence ID" value="MBP2416945.1"/>
    <property type="molecule type" value="Genomic_DNA"/>
</dbReference>
<evidence type="ECO:0000259" key="1">
    <source>
        <dbReference type="Pfam" id="PF12146"/>
    </source>
</evidence>
<dbReference type="PANTHER" id="PTHR42886">
    <property type="entry name" value="RE40534P-RELATED"/>
    <property type="match status" value="1"/>
</dbReference>
<dbReference type="PANTHER" id="PTHR42886:SF29">
    <property type="entry name" value="PUMMELIG, ISOFORM A"/>
    <property type="match status" value="1"/>
</dbReference>
<accession>A0ABS4Z885</accession>
<keyword evidence="2" id="KW-0378">Hydrolase</keyword>
<dbReference type="InterPro" id="IPR022742">
    <property type="entry name" value="Hydrolase_4"/>
</dbReference>
<dbReference type="Gene3D" id="3.40.50.1820">
    <property type="entry name" value="alpha/beta hydrolase"/>
    <property type="match status" value="1"/>
</dbReference>
<dbReference type="RefSeq" id="WP_210055039.1">
    <property type="nucleotide sequence ID" value="NZ_BAAAMH010000004.1"/>
</dbReference>
<evidence type="ECO:0000313" key="3">
    <source>
        <dbReference type="Proteomes" id="UP000758168"/>
    </source>
</evidence>
<dbReference type="SUPFAM" id="SSF53474">
    <property type="entry name" value="alpha/beta-Hydrolases"/>
    <property type="match status" value="1"/>
</dbReference>
<dbReference type="Pfam" id="PF12146">
    <property type="entry name" value="Hydrolase_4"/>
    <property type="match status" value="1"/>
</dbReference>
<evidence type="ECO:0000313" key="2">
    <source>
        <dbReference type="EMBL" id="MBP2416945.1"/>
    </source>
</evidence>
<feature type="domain" description="Serine aminopeptidase S33" evidence="1">
    <location>
        <begin position="48"/>
        <end position="168"/>
    </location>
</feature>
<protein>
    <submittedName>
        <fullName evidence="2">Alpha-beta hydrolase superfamily lysophospholipase</fullName>
    </submittedName>
</protein>
<comment type="caution">
    <text evidence="2">The sequence shown here is derived from an EMBL/GenBank/DDBJ whole genome shotgun (WGS) entry which is preliminary data.</text>
</comment>
<proteinExistence type="predicted"/>
<name>A0ABS4Z885_9ACTN</name>
<sequence length="341" mass="36147">MRSWHPDLLPGYESTELPLPGAPAAGEPAGTGLVATLVRRAGQPRGDRRPAVLYVHGWNDYFFQTHLADALEDLGLAFYALDLRRYGRSLRPGQLRGFVTDLAEHFEELDAAAAVLAEDHDGLLLVGHSTGGLVSALWAAARPGRVDALVLNSPWLDLQGSALVRTVGSPIVDALGSRNPTSVLRLPPDLGHYARVLHADHGGEWTYDTALKSSPSPPVRAGWLRAVLAGHQKVAAGLGLEVPVLVLASATSDFGRRWHEGLRGADTVLDVEQIALRAVRLGRHVTLVRVPDGVHDLVLSAPAVRASVLATTARWVRAYGPVPSITGGGDGARLGGGSDTD</sequence>
<organism evidence="2 3">
    <name type="scientific">Microlunatus capsulatus</name>
    <dbReference type="NCBI Taxonomy" id="99117"/>
    <lineage>
        <taxon>Bacteria</taxon>
        <taxon>Bacillati</taxon>
        <taxon>Actinomycetota</taxon>
        <taxon>Actinomycetes</taxon>
        <taxon>Propionibacteriales</taxon>
        <taxon>Propionibacteriaceae</taxon>
        <taxon>Microlunatus</taxon>
    </lineage>
</organism>
<reference evidence="2 3" key="1">
    <citation type="submission" date="2021-03" db="EMBL/GenBank/DDBJ databases">
        <title>Sequencing the genomes of 1000 actinobacteria strains.</title>
        <authorList>
            <person name="Klenk H.-P."/>
        </authorList>
    </citation>
    <scope>NUCLEOTIDE SEQUENCE [LARGE SCALE GENOMIC DNA]</scope>
    <source>
        <strain evidence="2 3">DSM 12936</strain>
    </source>
</reference>
<gene>
    <name evidence="2" type="ORF">JOF54_001867</name>
</gene>